<dbReference type="CDD" id="cd00609">
    <property type="entry name" value="AAT_like"/>
    <property type="match status" value="1"/>
</dbReference>
<comment type="caution">
    <text evidence="8">The sequence shown here is derived from an EMBL/GenBank/DDBJ whole genome shotgun (WGS) entry which is preliminary data.</text>
</comment>
<dbReference type="Gene3D" id="3.40.640.10">
    <property type="entry name" value="Type I PLP-dependent aspartate aminotransferase-like (Major domain)"/>
    <property type="match status" value="1"/>
</dbReference>
<evidence type="ECO:0000256" key="2">
    <source>
        <dbReference type="ARBA" id="ARBA00007441"/>
    </source>
</evidence>
<dbReference type="RefSeq" id="WP_096593779.1">
    <property type="nucleotide sequence ID" value="NZ_MWRM01000007.1"/>
</dbReference>
<dbReference type="EC" id="2.6.1.-" evidence="6"/>
<feature type="domain" description="Aminotransferase class I/classII large" evidence="7">
    <location>
        <begin position="28"/>
        <end position="376"/>
    </location>
</feature>
<dbReference type="AlphaFoldDB" id="A0A2A4GWM0"/>
<dbReference type="InterPro" id="IPR004839">
    <property type="entry name" value="Aminotransferase_I/II_large"/>
</dbReference>
<evidence type="ECO:0000256" key="6">
    <source>
        <dbReference type="RuleBase" id="RU000481"/>
    </source>
</evidence>
<evidence type="ECO:0000256" key="3">
    <source>
        <dbReference type="ARBA" id="ARBA00022576"/>
    </source>
</evidence>
<dbReference type="InterPro" id="IPR004838">
    <property type="entry name" value="NHTrfase_class1_PyrdxlP-BS"/>
</dbReference>
<dbReference type="SUPFAM" id="SSF53383">
    <property type="entry name" value="PLP-dependent transferases"/>
    <property type="match status" value="1"/>
</dbReference>
<protein>
    <recommendedName>
        <fullName evidence="6">Aminotransferase</fullName>
        <ecNumber evidence="6">2.6.1.-</ecNumber>
    </recommendedName>
</protein>
<keyword evidence="3 6" id="KW-0032">Aminotransferase</keyword>
<dbReference type="PANTHER" id="PTHR46383:SF4">
    <property type="entry name" value="AMINOTRANSFERASE"/>
    <property type="match status" value="1"/>
</dbReference>
<evidence type="ECO:0000313" key="9">
    <source>
        <dbReference type="Proteomes" id="UP000218335"/>
    </source>
</evidence>
<keyword evidence="5" id="KW-0663">Pyridoxal phosphate</keyword>
<dbReference type="InterPro" id="IPR015424">
    <property type="entry name" value="PyrdxlP-dep_Trfase"/>
</dbReference>
<dbReference type="InterPro" id="IPR015422">
    <property type="entry name" value="PyrdxlP-dep_Trfase_small"/>
</dbReference>
<dbReference type="Gene3D" id="3.90.1150.10">
    <property type="entry name" value="Aspartate Aminotransferase, domain 1"/>
    <property type="match status" value="1"/>
</dbReference>
<accession>A0A2A4GWM0</accession>
<organism evidence="8 9">
    <name type="scientific">Staphylococcus delphini</name>
    <dbReference type="NCBI Taxonomy" id="53344"/>
    <lineage>
        <taxon>Bacteria</taxon>
        <taxon>Bacillati</taxon>
        <taxon>Bacillota</taxon>
        <taxon>Bacilli</taxon>
        <taxon>Bacillales</taxon>
        <taxon>Staphylococcaceae</taxon>
        <taxon>Staphylococcus</taxon>
        <taxon>Staphylococcus intermedius group</taxon>
    </lineage>
</organism>
<evidence type="ECO:0000256" key="4">
    <source>
        <dbReference type="ARBA" id="ARBA00022679"/>
    </source>
</evidence>
<dbReference type="FunFam" id="3.40.640.10:FF:000033">
    <property type="entry name" value="Aspartate aminotransferase"/>
    <property type="match status" value="1"/>
</dbReference>
<dbReference type="InterPro" id="IPR015421">
    <property type="entry name" value="PyrdxlP-dep_Trfase_major"/>
</dbReference>
<evidence type="ECO:0000256" key="1">
    <source>
        <dbReference type="ARBA" id="ARBA00001933"/>
    </source>
</evidence>
<comment type="similarity">
    <text evidence="2 6">Belongs to the class-I pyridoxal-phosphate-dependent aminotransferase family.</text>
</comment>
<dbReference type="InterPro" id="IPR050596">
    <property type="entry name" value="AspAT/PAT-like"/>
</dbReference>
<evidence type="ECO:0000259" key="7">
    <source>
        <dbReference type="Pfam" id="PF00155"/>
    </source>
</evidence>
<dbReference type="GO" id="GO:0030170">
    <property type="term" value="F:pyridoxal phosphate binding"/>
    <property type="evidence" value="ECO:0007669"/>
    <property type="project" value="InterPro"/>
</dbReference>
<dbReference type="PROSITE" id="PS00105">
    <property type="entry name" value="AA_TRANSFER_CLASS_1"/>
    <property type="match status" value="1"/>
</dbReference>
<reference evidence="8 9" key="1">
    <citation type="journal article" date="2017" name="PLoS ONE">
        <title>Development of a real-time PCR for detection of Staphylococcus pseudintermedius using a novel automated comparison of whole-genome sequences.</title>
        <authorList>
            <person name="Verstappen K.M."/>
            <person name="Huijbregts L."/>
            <person name="Spaninks M."/>
            <person name="Wagenaar J.A."/>
            <person name="Fluit A.C."/>
            <person name="Duim B."/>
        </authorList>
    </citation>
    <scope>NUCLEOTIDE SEQUENCE [LARGE SCALE GENOMIC DNA]</scope>
    <source>
        <strain evidence="8 9">215070706401-1</strain>
    </source>
</reference>
<proteinExistence type="inferred from homology"/>
<name>A0A2A4GWM0_9STAP</name>
<dbReference type="Proteomes" id="UP000218335">
    <property type="component" value="Unassembled WGS sequence"/>
</dbReference>
<dbReference type="Pfam" id="PF00155">
    <property type="entry name" value="Aminotran_1_2"/>
    <property type="match status" value="1"/>
</dbReference>
<comment type="cofactor">
    <cofactor evidence="1 6">
        <name>pyridoxal 5'-phosphate</name>
        <dbReference type="ChEBI" id="CHEBI:597326"/>
    </cofactor>
</comment>
<dbReference type="PANTHER" id="PTHR46383">
    <property type="entry name" value="ASPARTATE AMINOTRANSFERASE"/>
    <property type="match status" value="1"/>
</dbReference>
<sequence>MELLNNHIKGIEVPGTRQFANKVDQYPNCLDLTLGQSDFPVASYVQDAMIQAIQEGRLKYTHNKGLLELRTAISEYTAERFGVTYDPETEIVVTNGASEGIDDILRTILNPGEEVILPGPTYLGYEPIVKLQGAEVKWIDTSHTGFVPTADAIKTAITPKTKAIMFNYPTNPTGTTLSYENIAEIVAVLKETDVFIITDEIYSENVFEGRHRSFMEFPEIRKQLFVVNGLSKSHAMTGARVGYVLSTPELIEEVTTVHLYNSICVATPSQYGAIRALKEGAADIEKMNAAYRERRDYIYKRLTAMGLPVMLPQGTFYIFPDVSAYDQDSFRFCNQLLEREQLAIVPGKSFSDFAEGYVRLSFACDMPTIEEACNRLERFLSYYQA</sequence>
<evidence type="ECO:0000313" key="8">
    <source>
        <dbReference type="EMBL" id="PCF55339.1"/>
    </source>
</evidence>
<dbReference type="GO" id="GO:0006520">
    <property type="term" value="P:amino acid metabolic process"/>
    <property type="evidence" value="ECO:0007669"/>
    <property type="project" value="InterPro"/>
</dbReference>
<keyword evidence="4 6" id="KW-0808">Transferase</keyword>
<gene>
    <name evidence="8" type="ORF">B5C08_06735</name>
</gene>
<dbReference type="EMBL" id="MWUU01000007">
    <property type="protein sequence ID" value="PCF55339.1"/>
    <property type="molecule type" value="Genomic_DNA"/>
</dbReference>
<evidence type="ECO:0000256" key="5">
    <source>
        <dbReference type="ARBA" id="ARBA00022898"/>
    </source>
</evidence>
<dbReference type="GO" id="GO:0008483">
    <property type="term" value="F:transaminase activity"/>
    <property type="evidence" value="ECO:0007669"/>
    <property type="project" value="UniProtKB-KW"/>
</dbReference>